<accession>A0AAD4BP35</accession>
<dbReference type="GO" id="GO:0000164">
    <property type="term" value="C:protein phosphatase type 1 complex"/>
    <property type="evidence" value="ECO:0007669"/>
    <property type="project" value="TreeGrafter"/>
</dbReference>
<feature type="domain" description="CBM21" evidence="2">
    <location>
        <begin position="214"/>
        <end position="356"/>
    </location>
</feature>
<dbReference type="GO" id="GO:0005979">
    <property type="term" value="P:regulation of glycogen biosynthetic process"/>
    <property type="evidence" value="ECO:0007669"/>
    <property type="project" value="TreeGrafter"/>
</dbReference>
<evidence type="ECO:0000256" key="1">
    <source>
        <dbReference type="SAM" id="MobiDB-lite"/>
    </source>
</evidence>
<sequence>MLCRRSFSGERGPGTFHSLGVLPKRNRDKSPVFHIAHDDDDDDHASSVEEHIPLSPPPSSVRFPTSRSPLDSPSSPTLRPTSPHPQLPRGASTPILLSNGKPLKPSLKSSSSSPAMIPLQAQQMHLRARSEPPTPKNVHFPEKDYALATVCVFKRSARPAALSNPAIGNGDETETEGEDTPIRFPSPSLPPILNYEINPTQSSPVPSKSCHPANLVLESLNLSSSSSTNTATKPLLTGSILIHNLAFEKHVAVRFTLDDWQTVSEVGAHYLGTLSLLPSKIFPSTTDHATSHRGKGWDRFTFAIRLEDYAHSLSTRTLWLAARYRVNSTYPEPCSSHYGPGGEWWDNNGGGNYRIGFRPVVATPSSSRSKLRRETISAPIPSSCPRPQPPMTCKEHALGLMVPSVSKGGRCPTPLRTGKLTLCNYVPPTVHATPSISFPCTGSPQTLSASPSSTNITLPPWAALPAPSDEDSTSPASSTLSTPSVSPIIVPRVIIGGQPATSTYSPSEEDDNATRCSRPSHIAGWDWSASSKEAPSRQHVDLVPGSESPDKQRDIPLPPGIKALHTSNSLYDTFVSQWCFAQGPSPSHHVHDGGGIMA</sequence>
<reference evidence="3" key="2">
    <citation type="journal article" date="2020" name="Nat. Commun.">
        <title>Large-scale genome sequencing of mycorrhizal fungi provides insights into the early evolution of symbiotic traits.</title>
        <authorList>
            <person name="Miyauchi S."/>
            <person name="Kiss E."/>
            <person name="Kuo A."/>
            <person name="Drula E."/>
            <person name="Kohler A."/>
            <person name="Sanchez-Garcia M."/>
            <person name="Morin E."/>
            <person name="Andreopoulos B."/>
            <person name="Barry K.W."/>
            <person name="Bonito G."/>
            <person name="Buee M."/>
            <person name="Carver A."/>
            <person name="Chen C."/>
            <person name="Cichocki N."/>
            <person name="Clum A."/>
            <person name="Culley D."/>
            <person name="Crous P.W."/>
            <person name="Fauchery L."/>
            <person name="Girlanda M."/>
            <person name="Hayes R.D."/>
            <person name="Keri Z."/>
            <person name="LaButti K."/>
            <person name="Lipzen A."/>
            <person name="Lombard V."/>
            <person name="Magnuson J."/>
            <person name="Maillard F."/>
            <person name="Murat C."/>
            <person name="Nolan M."/>
            <person name="Ohm R.A."/>
            <person name="Pangilinan J."/>
            <person name="Pereira M.F."/>
            <person name="Perotto S."/>
            <person name="Peter M."/>
            <person name="Pfister S."/>
            <person name="Riley R."/>
            <person name="Sitrit Y."/>
            <person name="Stielow J.B."/>
            <person name="Szollosi G."/>
            <person name="Zifcakova L."/>
            <person name="Stursova M."/>
            <person name="Spatafora J.W."/>
            <person name="Tedersoo L."/>
            <person name="Vaario L.M."/>
            <person name="Yamada A."/>
            <person name="Yan M."/>
            <person name="Wang P."/>
            <person name="Xu J."/>
            <person name="Bruns T."/>
            <person name="Baldrian P."/>
            <person name="Vilgalys R."/>
            <person name="Dunand C."/>
            <person name="Henrissat B."/>
            <person name="Grigoriev I.V."/>
            <person name="Hibbett D."/>
            <person name="Nagy L.G."/>
            <person name="Martin F.M."/>
        </authorList>
    </citation>
    <scope>NUCLEOTIDE SEQUENCE</scope>
    <source>
        <strain evidence="3">BED1</strain>
    </source>
</reference>
<comment type="caution">
    <text evidence="3">The sequence shown here is derived from an EMBL/GenBank/DDBJ whole genome shotgun (WGS) entry which is preliminary data.</text>
</comment>
<evidence type="ECO:0000313" key="4">
    <source>
        <dbReference type="Proteomes" id="UP001194468"/>
    </source>
</evidence>
<reference evidence="3" key="1">
    <citation type="submission" date="2019-10" db="EMBL/GenBank/DDBJ databases">
        <authorList>
            <consortium name="DOE Joint Genome Institute"/>
            <person name="Kuo A."/>
            <person name="Miyauchi S."/>
            <person name="Kiss E."/>
            <person name="Drula E."/>
            <person name="Kohler A."/>
            <person name="Sanchez-Garcia M."/>
            <person name="Andreopoulos B."/>
            <person name="Barry K.W."/>
            <person name="Bonito G."/>
            <person name="Buee M."/>
            <person name="Carver A."/>
            <person name="Chen C."/>
            <person name="Cichocki N."/>
            <person name="Clum A."/>
            <person name="Culley D."/>
            <person name="Crous P.W."/>
            <person name="Fauchery L."/>
            <person name="Girlanda M."/>
            <person name="Hayes R."/>
            <person name="Keri Z."/>
            <person name="LaButti K."/>
            <person name="Lipzen A."/>
            <person name="Lombard V."/>
            <person name="Magnuson J."/>
            <person name="Maillard F."/>
            <person name="Morin E."/>
            <person name="Murat C."/>
            <person name="Nolan M."/>
            <person name="Ohm R."/>
            <person name="Pangilinan J."/>
            <person name="Pereira M."/>
            <person name="Perotto S."/>
            <person name="Peter M."/>
            <person name="Riley R."/>
            <person name="Sitrit Y."/>
            <person name="Stielow B."/>
            <person name="Szollosi G."/>
            <person name="Zifcakova L."/>
            <person name="Stursova M."/>
            <person name="Spatafora J.W."/>
            <person name="Tedersoo L."/>
            <person name="Vaario L.-M."/>
            <person name="Yamada A."/>
            <person name="Yan M."/>
            <person name="Wang P."/>
            <person name="Xu J."/>
            <person name="Bruns T."/>
            <person name="Baldrian P."/>
            <person name="Vilgalys R."/>
            <person name="Henrissat B."/>
            <person name="Grigoriev I.V."/>
            <person name="Hibbett D."/>
            <person name="Nagy L.G."/>
            <person name="Martin F.M."/>
        </authorList>
    </citation>
    <scope>NUCLEOTIDE SEQUENCE</scope>
    <source>
        <strain evidence="3">BED1</strain>
    </source>
</reference>
<organism evidence="3 4">
    <name type="scientific">Boletus edulis BED1</name>
    <dbReference type="NCBI Taxonomy" id="1328754"/>
    <lineage>
        <taxon>Eukaryota</taxon>
        <taxon>Fungi</taxon>
        <taxon>Dikarya</taxon>
        <taxon>Basidiomycota</taxon>
        <taxon>Agaricomycotina</taxon>
        <taxon>Agaricomycetes</taxon>
        <taxon>Agaricomycetidae</taxon>
        <taxon>Boletales</taxon>
        <taxon>Boletineae</taxon>
        <taxon>Boletaceae</taxon>
        <taxon>Boletoideae</taxon>
        <taxon>Boletus</taxon>
    </lineage>
</organism>
<dbReference type="AlphaFoldDB" id="A0AAD4BP35"/>
<feature type="region of interest" description="Disordered" evidence="1">
    <location>
        <begin position="498"/>
        <end position="558"/>
    </location>
</feature>
<feature type="region of interest" description="Disordered" evidence="1">
    <location>
        <begin position="442"/>
        <end position="483"/>
    </location>
</feature>
<feature type="region of interest" description="Disordered" evidence="1">
    <location>
        <begin position="163"/>
        <end position="183"/>
    </location>
</feature>
<evidence type="ECO:0000313" key="3">
    <source>
        <dbReference type="EMBL" id="KAF8435740.1"/>
    </source>
</evidence>
<feature type="region of interest" description="Disordered" evidence="1">
    <location>
        <begin position="1"/>
        <end position="113"/>
    </location>
</feature>
<evidence type="ECO:0000259" key="2">
    <source>
        <dbReference type="PROSITE" id="PS51159"/>
    </source>
</evidence>
<dbReference type="PANTHER" id="PTHR12307:SF36">
    <property type="entry name" value="GLYCOGEN-BINDING SUBUNIT 76A"/>
    <property type="match status" value="1"/>
</dbReference>
<dbReference type="GO" id="GO:0008157">
    <property type="term" value="F:protein phosphatase 1 binding"/>
    <property type="evidence" value="ECO:0007669"/>
    <property type="project" value="TreeGrafter"/>
</dbReference>
<dbReference type="Gene3D" id="2.60.40.2440">
    <property type="entry name" value="Carbohydrate binding type-21 domain"/>
    <property type="match status" value="1"/>
</dbReference>
<dbReference type="PANTHER" id="PTHR12307">
    <property type="entry name" value="PROTEIN PHOSPHATASE 1 REGULATORY SUBUNIT"/>
    <property type="match status" value="1"/>
</dbReference>
<proteinExistence type="predicted"/>
<feature type="compositionally biased region" description="Low complexity" evidence="1">
    <location>
        <begin position="64"/>
        <end position="81"/>
    </location>
</feature>
<feature type="compositionally biased region" description="Low complexity" evidence="1">
    <location>
        <begin position="473"/>
        <end position="483"/>
    </location>
</feature>
<protein>
    <submittedName>
        <fullName evidence="3">Phosphatase regulatory subunit-domain-containing protein</fullName>
    </submittedName>
</protein>
<dbReference type="Pfam" id="PF03370">
    <property type="entry name" value="CBM_21"/>
    <property type="match status" value="1"/>
</dbReference>
<dbReference type="InterPro" id="IPR005036">
    <property type="entry name" value="CBM21_dom"/>
</dbReference>
<dbReference type="InterPro" id="IPR050782">
    <property type="entry name" value="PP1_regulatory_subunit_3"/>
</dbReference>
<keyword evidence="4" id="KW-1185">Reference proteome</keyword>
<dbReference type="InterPro" id="IPR038175">
    <property type="entry name" value="CBM21_dom_sf"/>
</dbReference>
<name>A0AAD4BP35_BOLED</name>
<dbReference type="EMBL" id="WHUW01000024">
    <property type="protein sequence ID" value="KAF8435740.1"/>
    <property type="molecule type" value="Genomic_DNA"/>
</dbReference>
<gene>
    <name evidence="3" type="ORF">L210DRAFT_2505609</name>
</gene>
<dbReference type="GO" id="GO:2001069">
    <property type="term" value="F:glycogen binding"/>
    <property type="evidence" value="ECO:0007669"/>
    <property type="project" value="TreeGrafter"/>
</dbReference>
<dbReference type="PROSITE" id="PS51159">
    <property type="entry name" value="CBM21"/>
    <property type="match status" value="1"/>
</dbReference>
<feature type="compositionally biased region" description="Polar residues" evidence="1">
    <location>
        <begin position="442"/>
        <end position="457"/>
    </location>
</feature>
<feature type="compositionally biased region" description="Basic and acidic residues" evidence="1">
    <location>
        <begin position="28"/>
        <end position="37"/>
    </location>
</feature>
<dbReference type="Proteomes" id="UP001194468">
    <property type="component" value="Unassembled WGS sequence"/>
</dbReference>
<feature type="compositionally biased region" description="Low complexity" evidence="1">
    <location>
        <begin position="96"/>
        <end position="113"/>
    </location>
</feature>